<sequence>MLGSPRWLSRASWSFHAVSSPRRWQRNLASVVAGTPPVVREEQIRLRQYQEECIQSVLSYLKNGHRRLGVSLATGSGKTVIFTQLIDRVKSDHAKATKTLILAHRRELVEQAARHCRRAYPEKSIEIEMGDQHASGVADITIASVRSLQIGRLEKYDPELYKLVLVDEAHHIVAPGYLEVLEHFGLDQPVVPGTTSPQAVGPALVGVSATFSRFDGLRLGTVIDHIVYHKDYVDMIGEKWLCDVKFTTVRSGANLSRVKTNKDGDFAISQLSSAVNNDEINEITVKSWLTEAGDRKSTLVFCVDLNHVGSLTDTFRKHGIDARFITGDTKKKIRGERLEAFKNREFPVLLNCGVFTEGTDIPNIDCVLLCRPTKSRNLLVQMIGRGMRLHKDKPDCHVIDMVASLETGIVTVPTLFGLDPGELVEKASTSDLEKLKQQKDTDAELTDSTSSPSMFGVQDSKPLNRDLTFTHYDSVHDLIEDTSGERHIRAISQNAWVQVDTDKYILAARGGVLTLEKRRLTDAEIAKANKSTKTKTKSKSKLKTKPTTDAEPETPEPLSDVVIPFNTTPLFHIIYKSSLPPTEKSHSPWSKPRTIATASTLTSALNAADTFAASKFERLFIITSSPWRKTPASEGQLSFLNKLRYVNSEEPLTGEDITKGQAGDMITKIKFGARGRFDKLMVKKRREEREESRVKELRGRESVRVGPLAA</sequence>
<dbReference type="InterPro" id="IPR014001">
    <property type="entry name" value="Helicase_ATP-bd"/>
</dbReference>
<name>A0AAN8F1I7_9EURO</name>
<dbReference type="Proteomes" id="UP001316803">
    <property type="component" value="Unassembled WGS sequence"/>
</dbReference>
<dbReference type="GO" id="GO:0036121">
    <property type="term" value="F:double-stranded DNA helicase activity"/>
    <property type="evidence" value="ECO:0007669"/>
    <property type="project" value="TreeGrafter"/>
</dbReference>
<dbReference type="EMBL" id="JAKLMC020000001">
    <property type="protein sequence ID" value="KAK5958291.1"/>
    <property type="molecule type" value="Genomic_DNA"/>
</dbReference>
<dbReference type="InterPro" id="IPR050742">
    <property type="entry name" value="Helicase_Restrict-Modif_Enz"/>
</dbReference>
<feature type="region of interest" description="Disordered" evidence="2">
    <location>
        <begin position="529"/>
        <end position="561"/>
    </location>
</feature>
<feature type="domain" description="Helicase ATP-binding" evidence="3">
    <location>
        <begin position="59"/>
        <end position="229"/>
    </location>
</feature>
<dbReference type="PANTHER" id="PTHR47396:SF1">
    <property type="entry name" value="ATP-DEPENDENT HELICASE IRC3-RELATED"/>
    <property type="match status" value="1"/>
</dbReference>
<evidence type="ECO:0000259" key="4">
    <source>
        <dbReference type="PROSITE" id="PS51194"/>
    </source>
</evidence>
<dbReference type="CDD" id="cd18799">
    <property type="entry name" value="SF2_C_EcoAI-like"/>
    <property type="match status" value="1"/>
</dbReference>
<feature type="compositionally biased region" description="Basic residues" evidence="2">
    <location>
        <begin position="530"/>
        <end position="544"/>
    </location>
</feature>
<reference evidence="5 6" key="1">
    <citation type="submission" date="2022-12" db="EMBL/GenBank/DDBJ databases">
        <title>Genomic features and morphological characterization of a novel Knufia sp. strain isolated from spacecraft assembly facility.</title>
        <authorList>
            <person name="Teixeira M."/>
            <person name="Chander A.M."/>
            <person name="Stajich J.E."/>
            <person name="Venkateswaran K."/>
        </authorList>
    </citation>
    <scope>NUCLEOTIDE SEQUENCE [LARGE SCALE GENOMIC DNA]</scope>
    <source>
        <strain evidence="5 6">FJI-L2-BK-P2</strain>
    </source>
</reference>
<dbReference type="InterPro" id="IPR001650">
    <property type="entry name" value="Helicase_C-like"/>
</dbReference>
<protein>
    <submittedName>
        <fullName evidence="5">ATP-dependent helicase IRC3</fullName>
    </submittedName>
</protein>
<dbReference type="SMART" id="SM00487">
    <property type="entry name" value="DEXDc"/>
    <property type="match status" value="1"/>
</dbReference>
<dbReference type="Gene3D" id="3.40.50.300">
    <property type="entry name" value="P-loop containing nucleotide triphosphate hydrolases"/>
    <property type="match status" value="2"/>
</dbReference>
<dbReference type="SMART" id="SM00490">
    <property type="entry name" value="HELICc"/>
    <property type="match status" value="1"/>
</dbReference>
<dbReference type="GO" id="GO:0005759">
    <property type="term" value="C:mitochondrial matrix"/>
    <property type="evidence" value="ECO:0007669"/>
    <property type="project" value="TreeGrafter"/>
</dbReference>
<keyword evidence="6" id="KW-1185">Reference proteome</keyword>
<evidence type="ECO:0000256" key="1">
    <source>
        <dbReference type="ARBA" id="ARBA00022806"/>
    </source>
</evidence>
<dbReference type="PANTHER" id="PTHR47396">
    <property type="entry name" value="TYPE I RESTRICTION ENZYME ECOKI R PROTEIN"/>
    <property type="match status" value="1"/>
</dbReference>
<feature type="region of interest" description="Disordered" evidence="2">
    <location>
        <begin position="684"/>
        <end position="710"/>
    </location>
</feature>
<gene>
    <name evidence="5" type="primary">irc3</name>
    <name evidence="5" type="ORF">OHC33_000133</name>
</gene>
<feature type="compositionally biased region" description="Basic and acidic residues" evidence="2">
    <location>
        <begin position="684"/>
        <end position="703"/>
    </location>
</feature>
<dbReference type="Pfam" id="PF04851">
    <property type="entry name" value="ResIII"/>
    <property type="match status" value="1"/>
</dbReference>
<evidence type="ECO:0000313" key="6">
    <source>
        <dbReference type="Proteomes" id="UP001316803"/>
    </source>
</evidence>
<accession>A0AAN8F1I7</accession>
<keyword evidence="1 5" id="KW-0347">Helicase</keyword>
<evidence type="ECO:0000256" key="2">
    <source>
        <dbReference type="SAM" id="MobiDB-lite"/>
    </source>
</evidence>
<dbReference type="Pfam" id="PF00271">
    <property type="entry name" value="Helicase_C"/>
    <property type="match status" value="1"/>
</dbReference>
<feature type="domain" description="Helicase C-terminal" evidence="4">
    <location>
        <begin position="284"/>
        <end position="432"/>
    </location>
</feature>
<dbReference type="PROSITE" id="PS51192">
    <property type="entry name" value="HELICASE_ATP_BIND_1"/>
    <property type="match status" value="1"/>
</dbReference>
<proteinExistence type="predicted"/>
<comment type="caution">
    <text evidence="5">The sequence shown here is derived from an EMBL/GenBank/DDBJ whole genome shotgun (WGS) entry which is preliminary data.</text>
</comment>
<keyword evidence="1 5" id="KW-0547">Nucleotide-binding</keyword>
<dbReference type="GO" id="GO:0070125">
    <property type="term" value="P:mitochondrial translational elongation"/>
    <property type="evidence" value="ECO:0007669"/>
    <property type="project" value="TreeGrafter"/>
</dbReference>
<feature type="region of interest" description="Disordered" evidence="2">
    <location>
        <begin position="432"/>
        <end position="459"/>
    </location>
</feature>
<evidence type="ECO:0000313" key="5">
    <source>
        <dbReference type="EMBL" id="KAK5958291.1"/>
    </source>
</evidence>
<evidence type="ECO:0000259" key="3">
    <source>
        <dbReference type="PROSITE" id="PS51192"/>
    </source>
</evidence>
<organism evidence="5 6">
    <name type="scientific">Knufia fluminis</name>
    <dbReference type="NCBI Taxonomy" id="191047"/>
    <lineage>
        <taxon>Eukaryota</taxon>
        <taxon>Fungi</taxon>
        <taxon>Dikarya</taxon>
        <taxon>Ascomycota</taxon>
        <taxon>Pezizomycotina</taxon>
        <taxon>Eurotiomycetes</taxon>
        <taxon>Chaetothyriomycetidae</taxon>
        <taxon>Chaetothyriales</taxon>
        <taxon>Trichomeriaceae</taxon>
        <taxon>Knufia</taxon>
    </lineage>
</organism>
<dbReference type="GO" id="GO:0000403">
    <property type="term" value="F:Y-form DNA binding"/>
    <property type="evidence" value="ECO:0007669"/>
    <property type="project" value="TreeGrafter"/>
</dbReference>
<dbReference type="InterPro" id="IPR027417">
    <property type="entry name" value="P-loop_NTPase"/>
</dbReference>
<dbReference type="SUPFAM" id="SSF52540">
    <property type="entry name" value="P-loop containing nucleoside triphosphate hydrolases"/>
    <property type="match status" value="1"/>
</dbReference>
<dbReference type="GO" id="GO:0016787">
    <property type="term" value="F:hydrolase activity"/>
    <property type="evidence" value="ECO:0007669"/>
    <property type="project" value="InterPro"/>
</dbReference>
<feature type="compositionally biased region" description="Basic and acidic residues" evidence="2">
    <location>
        <begin position="432"/>
        <end position="442"/>
    </location>
</feature>
<dbReference type="AlphaFoldDB" id="A0AAN8F1I7"/>
<dbReference type="PROSITE" id="PS51194">
    <property type="entry name" value="HELICASE_CTER"/>
    <property type="match status" value="1"/>
</dbReference>
<keyword evidence="1 5" id="KW-0067">ATP-binding</keyword>
<dbReference type="GO" id="GO:0061749">
    <property type="term" value="F:forked DNA-dependent helicase activity"/>
    <property type="evidence" value="ECO:0007669"/>
    <property type="project" value="TreeGrafter"/>
</dbReference>
<dbReference type="GO" id="GO:0032042">
    <property type="term" value="P:mitochondrial DNA metabolic process"/>
    <property type="evidence" value="ECO:0007669"/>
    <property type="project" value="TreeGrafter"/>
</dbReference>
<dbReference type="CDD" id="cd18032">
    <property type="entry name" value="DEXHc_RE_I_III_res"/>
    <property type="match status" value="1"/>
</dbReference>
<dbReference type="GO" id="GO:0005524">
    <property type="term" value="F:ATP binding"/>
    <property type="evidence" value="ECO:0007669"/>
    <property type="project" value="InterPro"/>
</dbReference>
<dbReference type="InterPro" id="IPR006935">
    <property type="entry name" value="Helicase/UvrB_N"/>
</dbReference>
<keyword evidence="1 5" id="KW-0378">Hydrolase</keyword>